<dbReference type="Proteomes" id="UP001293254">
    <property type="component" value="Unassembled WGS sequence"/>
</dbReference>
<reference evidence="3" key="2">
    <citation type="journal article" date="2024" name="Plant">
        <title>Genomic evolution and insights into agronomic trait innovations of Sesamum species.</title>
        <authorList>
            <person name="Miao H."/>
            <person name="Wang L."/>
            <person name="Qu L."/>
            <person name="Liu H."/>
            <person name="Sun Y."/>
            <person name="Le M."/>
            <person name="Wang Q."/>
            <person name="Wei S."/>
            <person name="Zheng Y."/>
            <person name="Lin W."/>
            <person name="Duan Y."/>
            <person name="Cao H."/>
            <person name="Xiong S."/>
            <person name="Wang X."/>
            <person name="Wei L."/>
            <person name="Li C."/>
            <person name="Ma Q."/>
            <person name="Ju M."/>
            <person name="Zhao R."/>
            <person name="Li G."/>
            <person name="Mu C."/>
            <person name="Tian Q."/>
            <person name="Mei H."/>
            <person name="Zhang T."/>
            <person name="Gao T."/>
            <person name="Zhang H."/>
        </authorList>
    </citation>
    <scope>NUCLEOTIDE SEQUENCE</scope>
    <source>
        <strain evidence="3">3651</strain>
    </source>
</reference>
<sequence length="137" mass="15193">MKMVSDDAISGGGMAVQVELVMCQEKERGYGGGTWEREEEKELDGGEEGNGYQAFKSSSFDEKRLREEGIIFLRLRHRNNVFTKGSSLSSPADVNVDSGENLRNPKMMMIMVTITVIVAINQNIAARVLVGMVEYIV</sequence>
<dbReference type="EMBL" id="JACGWO010000011">
    <property type="protein sequence ID" value="KAK4415350.1"/>
    <property type="molecule type" value="Genomic_DNA"/>
</dbReference>
<feature type="region of interest" description="Disordered" evidence="1">
    <location>
        <begin position="29"/>
        <end position="54"/>
    </location>
</feature>
<evidence type="ECO:0000313" key="3">
    <source>
        <dbReference type="EMBL" id="KAK4415350.1"/>
    </source>
</evidence>
<comment type="caution">
    <text evidence="3">The sequence shown here is derived from an EMBL/GenBank/DDBJ whole genome shotgun (WGS) entry which is preliminary data.</text>
</comment>
<organism evidence="3 4">
    <name type="scientific">Sesamum alatum</name>
    <dbReference type="NCBI Taxonomy" id="300844"/>
    <lineage>
        <taxon>Eukaryota</taxon>
        <taxon>Viridiplantae</taxon>
        <taxon>Streptophyta</taxon>
        <taxon>Embryophyta</taxon>
        <taxon>Tracheophyta</taxon>
        <taxon>Spermatophyta</taxon>
        <taxon>Magnoliopsida</taxon>
        <taxon>eudicotyledons</taxon>
        <taxon>Gunneridae</taxon>
        <taxon>Pentapetalae</taxon>
        <taxon>asterids</taxon>
        <taxon>lamiids</taxon>
        <taxon>Lamiales</taxon>
        <taxon>Pedaliaceae</taxon>
        <taxon>Sesamum</taxon>
    </lineage>
</organism>
<proteinExistence type="predicted"/>
<dbReference type="AlphaFoldDB" id="A0AAE1XNY9"/>
<reference evidence="3" key="1">
    <citation type="submission" date="2020-06" db="EMBL/GenBank/DDBJ databases">
        <authorList>
            <person name="Li T."/>
            <person name="Hu X."/>
            <person name="Zhang T."/>
            <person name="Song X."/>
            <person name="Zhang H."/>
            <person name="Dai N."/>
            <person name="Sheng W."/>
            <person name="Hou X."/>
            <person name="Wei L."/>
        </authorList>
    </citation>
    <scope>NUCLEOTIDE SEQUENCE</scope>
    <source>
        <strain evidence="3">3651</strain>
        <tissue evidence="3">Leaf</tissue>
    </source>
</reference>
<keyword evidence="4" id="KW-1185">Reference proteome</keyword>
<keyword evidence="2" id="KW-0812">Transmembrane</keyword>
<accession>A0AAE1XNY9</accession>
<protein>
    <submittedName>
        <fullName evidence="3">Uncharacterized protein</fullName>
    </submittedName>
</protein>
<feature type="compositionally biased region" description="Basic and acidic residues" evidence="1">
    <location>
        <begin position="29"/>
        <end position="44"/>
    </location>
</feature>
<gene>
    <name evidence="3" type="ORF">Salat_2642400</name>
</gene>
<feature type="transmembrane region" description="Helical" evidence="2">
    <location>
        <begin position="108"/>
        <end position="130"/>
    </location>
</feature>
<keyword evidence="2" id="KW-1133">Transmembrane helix</keyword>
<evidence type="ECO:0000313" key="4">
    <source>
        <dbReference type="Proteomes" id="UP001293254"/>
    </source>
</evidence>
<name>A0AAE1XNY9_9LAMI</name>
<evidence type="ECO:0000256" key="2">
    <source>
        <dbReference type="SAM" id="Phobius"/>
    </source>
</evidence>
<keyword evidence="2" id="KW-0472">Membrane</keyword>
<evidence type="ECO:0000256" key="1">
    <source>
        <dbReference type="SAM" id="MobiDB-lite"/>
    </source>
</evidence>